<protein>
    <submittedName>
        <fullName evidence="2">Cupin 2 conserved barrel domain protein</fullName>
    </submittedName>
</protein>
<evidence type="ECO:0000313" key="3">
    <source>
        <dbReference type="Proteomes" id="UP000014975"/>
    </source>
</evidence>
<reference evidence="2 3" key="1">
    <citation type="journal article" date="2013" name="Genome Announc.">
        <title>Draft genome sequences for three mercury-methylating, sulfate-reducing bacteria.</title>
        <authorList>
            <person name="Brown S.D."/>
            <person name="Hurt R.A.Jr."/>
            <person name="Gilmour C.C."/>
            <person name="Elias D.A."/>
        </authorList>
    </citation>
    <scope>NUCLEOTIDE SEQUENCE [LARGE SCALE GENOMIC DNA]</scope>
    <source>
        <strain evidence="2 3">DSM 16529</strain>
    </source>
</reference>
<sequence length="108" mass="12098">MSAKPYCVLKRHVVAEAPRLRVLEMHLGQGEQVPRHFHSAADDIFYCLEGDLHIEAESPPAIFRLFPGQSAEIVSGRPHMVSNKGDGLCRFLLVQRGEVFDFIPVEVS</sequence>
<evidence type="ECO:0000259" key="1">
    <source>
        <dbReference type="Pfam" id="PF07883"/>
    </source>
</evidence>
<dbReference type="AlphaFoldDB" id="S7TGL0"/>
<dbReference type="SUPFAM" id="SSF51182">
    <property type="entry name" value="RmlC-like cupins"/>
    <property type="match status" value="1"/>
</dbReference>
<dbReference type="InterPro" id="IPR014710">
    <property type="entry name" value="RmlC-like_jellyroll"/>
</dbReference>
<dbReference type="PATRIC" id="fig|1121439.3.peg.219"/>
<dbReference type="EMBL" id="ATHI01000002">
    <property type="protein sequence ID" value="EPR35730.1"/>
    <property type="molecule type" value="Genomic_DNA"/>
</dbReference>
<gene>
    <name evidence="2" type="ORF">dsat_1834</name>
</gene>
<dbReference type="Proteomes" id="UP000014975">
    <property type="component" value="Unassembled WGS sequence"/>
</dbReference>
<dbReference type="CDD" id="cd02208">
    <property type="entry name" value="cupin_RmlC-like"/>
    <property type="match status" value="1"/>
</dbReference>
<comment type="caution">
    <text evidence="2">The sequence shown here is derived from an EMBL/GenBank/DDBJ whole genome shotgun (WGS) entry which is preliminary data.</text>
</comment>
<name>S7TGL0_9BACT</name>
<dbReference type="Pfam" id="PF07883">
    <property type="entry name" value="Cupin_2"/>
    <property type="match status" value="1"/>
</dbReference>
<dbReference type="OrthoDB" id="5405980at2"/>
<dbReference type="eggNOG" id="ENOG50344FT">
    <property type="taxonomic scope" value="Bacteria"/>
</dbReference>
<proteinExistence type="predicted"/>
<dbReference type="Gene3D" id="2.60.120.10">
    <property type="entry name" value="Jelly Rolls"/>
    <property type="match status" value="1"/>
</dbReference>
<feature type="domain" description="Cupin type-2" evidence="1">
    <location>
        <begin position="24"/>
        <end position="94"/>
    </location>
</feature>
<keyword evidence="3" id="KW-1185">Reference proteome</keyword>
<dbReference type="STRING" id="1121439.dsat_1834"/>
<dbReference type="InterPro" id="IPR013096">
    <property type="entry name" value="Cupin_2"/>
</dbReference>
<accession>S7TGL0</accession>
<dbReference type="InterPro" id="IPR011051">
    <property type="entry name" value="RmlC_Cupin_sf"/>
</dbReference>
<dbReference type="RefSeq" id="WP_020885720.1">
    <property type="nucleotide sequence ID" value="NZ_ATHI01000002.1"/>
</dbReference>
<organism evidence="2 3">
    <name type="scientific">Alkalidesulfovibrio alkalitolerans DSM 16529</name>
    <dbReference type="NCBI Taxonomy" id="1121439"/>
    <lineage>
        <taxon>Bacteria</taxon>
        <taxon>Pseudomonadati</taxon>
        <taxon>Thermodesulfobacteriota</taxon>
        <taxon>Desulfovibrionia</taxon>
        <taxon>Desulfovibrionales</taxon>
        <taxon>Desulfovibrionaceae</taxon>
        <taxon>Alkalidesulfovibrio</taxon>
    </lineage>
</organism>
<evidence type="ECO:0000313" key="2">
    <source>
        <dbReference type="EMBL" id="EPR35730.1"/>
    </source>
</evidence>